<feature type="domain" description="UvrD-like helicase ATP-binding" evidence="6">
    <location>
        <begin position="209"/>
        <end position="601"/>
    </location>
</feature>
<dbReference type="InterPro" id="IPR014016">
    <property type="entry name" value="UvrD-like_ATP-bd"/>
</dbReference>
<proteinExistence type="predicted"/>
<organism evidence="7 8">
    <name type="scientific">Lactiplantibacillus fabifermentans DSM 21115</name>
    <dbReference type="NCBI Taxonomy" id="1413187"/>
    <lineage>
        <taxon>Bacteria</taxon>
        <taxon>Bacillati</taxon>
        <taxon>Bacillota</taxon>
        <taxon>Bacilli</taxon>
        <taxon>Lactobacillales</taxon>
        <taxon>Lactobacillaceae</taxon>
        <taxon>Lactiplantibacillus</taxon>
    </lineage>
</organism>
<dbReference type="NCBIfam" id="NF041464">
    <property type="entry name" value="HelD_BACSU"/>
    <property type="match status" value="1"/>
</dbReference>
<dbReference type="InterPro" id="IPR027785">
    <property type="entry name" value="UvrD-like_helicase_C"/>
</dbReference>
<evidence type="ECO:0000256" key="4">
    <source>
        <dbReference type="ARBA" id="ARBA00022840"/>
    </source>
</evidence>
<dbReference type="GO" id="GO:0005829">
    <property type="term" value="C:cytosol"/>
    <property type="evidence" value="ECO:0007669"/>
    <property type="project" value="TreeGrafter"/>
</dbReference>
<dbReference type="Gene3D" id="3.40.50.300">
    <property type="entry name" value="P-loop containing nucleotide triphosphate hydrolases"/>
    <property type="match status" value="3"/>
</dbReference>
<keyword evidence="1 5" id="KW-0547">Nucleotide-binding</keyword>
<keyword evidence="4 5" id="KW-0067">ATP-binding</keyword>
<accession>A0A0R2NYU7</accession>
<evidence type="ECO:0000259" key="6">
    <source>
        <dbReference type="PROSITE" id="PS51198"/>
    </source>
</evidence>
<dbReference type="PANTHER" id="PTHR11070:SF17">
    <property type="entry name" value="DNA HELICASE IV"/>
    <property type="match status" value="1"/>
</dbReference>
<dbReference type="InterPro" id="IPR048228">
    <property type="entry name" value="HelD_bacillota"/>
</dbReference>
<dbReference type="InterPro" id="IPR027417">
    <property type="entry name" value="P-loop_NTPase"/>
</dbReference>
<keyword evidence="8" id="KW-1185">Reference proteome</keyword>
<dbReference type="SUPFAM" id="SSF52540">
    <property type="entry name" value="P-loop containing nucleoside triphosphate hydrolases"/>
    <property type="match status" value="1"/>
</dbReference>
<protein>
    <submittedName>
        <fullName evidence="7">DNA helicase</fullName>
    </submittedName>
</protein>
<dbReference type="InterPro" id="IPR000212">
    <property type="entry name" value="DNA_helicase_UvrD/REP"/>
</dbReference>
<evidence type="ECO:0000313" key="8">
    <source>
        <dbReference type="Proteomes" id="UP000050920"/>
    </source>
</evidence>
<dbReference type="AlphaFoldDB" id="A0A0R2NYU7"/>
<dbReference type="Pfam" id="PF13538">
    <property type="entry name" value="UvrD_C_2"/>
    <property type="match status" value="1"/>
</dbReference>
<dbReference type="GO" id="GO:0000725">
    <property type="term" value="P:recombinational repair"/>
    <property type="evidence" value="ECO:0007669"/>
    <property type="project" value="TreeGrafter"/>
</dbReference>
<gene>
    <name evidence="7" type="ORF">DY78_GL000016</name>
</gene>
<feature type="binding site" evidence="5">
    <location>
        <begin position="230"/>
        <end position="237"/>
    </location>
    <ligand>
        <name>ATP</name>
        <dbReference type="ChEBI" id="CHEBI:30616"/>
    </ligand>
</feature>
<name>A0A0R2NYU7_9LACO</name>
<evidence type="ECO:0000256" key="1">
    <source>
        <dbReference type="ARBA" id="ARBA00022741"/>
    </source>
</evidence>
<dbReference type="PROSITE" id="PS51198">
    <property type="entry name" value="UVRD_HELICASE_ATP_BIND"/>
    <property type="match status" value="1"/>
</dbReference>
<dbReference type="Proteomes" id="UP000050920">
    <property type="component" value="Unassembled WGS sequence"/>
</dbReference>
<dbReference type="GO" id="GO:0016787">
    <property type="term" value="F:hydrolase activity"/>
    <property type="evidence" value="ECO:0007669"/>
    <property type="project" value="UniProtKB-UniRule"/>
</dbReference>
<reference evidence="7 8" key="1">
    <citation type="journal article" date="2015" name="Genome Announc.">
        <title>Expanding the biotechnology potential of lactobacilli through comparative genomics of 213 strains and associated genera.</title>
        <authorList>
            <person name="Sun Z."/>
            <person name="Harris H.M."/>
            <person name="McCann A."/>
            <person name="Guo C."/>
            <person name="Argimon S."/>
            <person name="Zhang W."/>
            <person name="Yang X."/>
            <person name="Jeffery I.B."/>
            <person name="Cooney J.C."/>
            <person name="Kagawa T.F."/>
            <person name="Liu W."/>
            <person name="Song Y."/>
            <person name="Salvetti E."/>
            <person name="Wrobel A."/>
            <person name="Rasinkangas P."/>
            <person name="Parkhill J."/>
            <person name="Rea M.C."/>
            <person name="O'Sullivan O."/>
            <person name="Ritari J."/>
            <person name="Douillard F.P."/>
            <person name="Paul Ross R."/>
            <person name="Yang R."/>
            <person name="Briner A.E."/>
            <person name="Felis G.E."/>
            <person name="de Vos W.M."/>
            <person name="Barrangou R."/>
            <person name="Klaenhammer T.R."/>
            <person name="Caufield P.W."/>
            <person name="Cui Y."/>
            <person name="Zhang H."/>
            <person name="O'Toole P.W."/>
        </authorList>
    </citation>
    <scope>NUCLEOTIDE SEQUENCE [LARGE SCALE GENOMIC DNA]</scope>
    <source>
        <strain evidence="7 8">DSM 21115</strain>
    </source>
</reference>
<evidence type="ECO:0000256" key="5">
    <source>
        <dbReference type="PROSITE-ProRule" id="PRU00560"/>
    </source>
</evidence>
<evidence type="ECO:0000256" key="2">
    <source>
        <dbReference type="ARBA" id="ARBA00022801"/>
    </source>
</evidence>
<keyword evidence="2 5" id="KW-0378">Hydrolase</keyword>
<dbReference type="GO" id="GO:0005524">
    <property type="term" value="F:ATP binding"/>
    <property type="evidence" value="ECO:0007669"/>
    <property type="project" value="UniProtKB-UniRule"/>
</dbReference>
<evidence type="ECO:0000313" key="7">
    <source>
        <dbReference type="EMBL" id="KRO29472.1"/>
    </source>
</evidence>
<dbReference type="RefSeq" id="WP_024624851.1">
    <property type="nucleotide sequence ID" value="NZ_AYGX02000005.1"/>
</dbReference>
<evidence type="ECO:0000256" key="3">
    <source>
        <dbReference type="ARBA" id="ARBA00022806"/>
    </source>
</evidence>
<keyword evidence="3 5" id="KW-0347">Helicase</keyword>
<comment type="caution">
    <text evidence="7">The sequence shown here is derived from an EMBL/GenBank/DDBJ whole genome shotgun (WGS) entry which is preliminary data.</text>
</comment>
<dbReference type="EMBL" id="AYGX02000005">
    <property type="protein sequence ID" value="KRO29472.1"/>
    <property type="molecule type" value="Genomic_DNA"/>
</dbReference>
<dbReference type="GO" id="GO:0003677">
    <property type="term" value="F:DNA binding"/>
    <property type="evidence" value="ECO:0007669"/>
    <property type="project" value="InterPro"/>
</dbReference>
<dbReference type="Pfam" id="PF00580">
    <property type="entry name" value="UvrD-helicase"/>
    <property type="match status" value="1"/>
</dbReference>
<sequence length="768" mass="87872">MAKSIKASEQEHLDEVVGKIRIEEQKQSQTIARSEKDQADIKQNFYNDVNIKTDSYEGMMETGLSVRQQQQMLDERQNSWQHATKQLSTLKKLEKNAYFARLDFHEKGEPATETIYIGLSSFSDSPDHFLIYDWRAPISSIYYDGGLGHVTYQTPDGPQQVDVQLKRQLMIEDGSIVTVYDTDEAVGDSMLLEVLDEKSSTKMKSIVTTIQKEQNTIIRDTSSDLLFVQGAAGSGKTSSVLQRVAYLLYRYRGNLTAGQVILFSPNQLFNDYINQVLPELGEQNMVQMTYFQYASYRLPHMQVETLQQRFETENTPAMAKITKLEGSLAFFKAVTAYGNHLEQADMRFRNITLNGEVIIPREKIKEIYYNFNENYHLGVRLSATKEALIKILNSKVEAEMRTKWVEETVQDLSREEINNLYGNQPREFKNGDQEFKFLARKIVMQRLGKARTQIVRNRFLSINLQYAHFLREVPKILNLDKYDITRDEWDAAVEQKLAAIKDRHISLTTVSAYMYLHDLMTGKKGQREIRFVFLDEIQDYNAFQLAFLKFSFPNARFTMLGDLNQAIFTKENSHTLIGELETLFDPEKTRVVQLTKSYRSTQQITDFTKEILVNGEAVTAFDRQGDLPNIAITGDFDSAVDQVVDQLAMNDSDRDTTAIIGKTLAECERLTQALKDRGEHVTLIRTENQRLAPGCIIVPSFLAKGLEFDAVIVWNANADNYAREDERQLLYTICSRAMHELTITSVGALSPLLSRVNSALYTLDEATV</sequence>
<dbReference type="PANTHER" id="PTHR11070">
    <property type="entry name" value="UVRD / RECB / PCRA DNA HELICASE FAMILY MEMBER"/>
    <property type="match status" value="1"/>
</dbReference>
<dbReference type="GO" id="GO:0043138">
    <property type="term" value="F:3'-5' DNA helicase activity"/>
    <property type="evidence" value="ECO:0007669"/>
    <property type="project" value="TreeGrafter"/>
</dbReference>